<feature type="compositionally biased region" description="Basic and acidic residues" evidence="1">
    <location>
        <begin position="1"/>
        <end position="18"/>
    </location>
</feature>
<dbReference type="EMBL" id="BSSA01000012">
    <property type="protein sequence ID" value="GLW71436.1"/>
    <property type="molecule type" value="Genomic_DNA"/>
</dbReference>
<feature type="region of interest" description="Disordered" evidence="1">
    <location>
        <begin position="1"/>
        <end position="70"/>
    </location>
</feature>
<dbReference type="Proteomes" id="UP001165041">
    <property type="component" value="Unassembled WGS sequence"/>
</dbReference>
<gene>
    <name evidence="2" type="ORF">Kpho02_37350</name>
</gene>
<reference evidence="2" key="1">
    <citation type="submission" date="2023-02" db="EMBL/GenBank/DDBJ databases">
        <title>Kitasatospora phosalacinea NBRC 14627.</title>
        <authorList>
            <person name="Ichikawa N."/>
            <person name="Sato H."/>
            <person name="Tonouchi N."/>
        </authorList>
    </citation>
    <scope>NUCLEOTIDE SEQUENCE</scope>
    <source>
        <strain evidence="2">NBRC 14627</strain>
    </source>
</reference>
<dbReference type="AlphaFoldDB" id="A0A9W6QAH3"/>
<proteinExistence type="predicted"/>
<accession>A0A9W6QAH3</accession>
<feature type="compositionally biased region" description="Low complexity" evidence="1">
    <location>
        <begin position="22"/>
        <end position="31"/>
    </location>
</feature>
<evidence type="ECO:0000313" key="2">
    <source>
        <dbReference type="EMBL" id="GLW71436.1"/>
    </source>
</evidence>
<name>A0A9W6QAH3_9ACTN</name>
<sequence>MQGLPDGRDVLRGQRPGEVDAVDVGADVTGDGTYGERAHDSGVLSVTDGHPGTGGAPRHDGAGVRGGAGG</sequence>
<evidence type="ECO:0000313" key="3">
    <source>
        <dbReference type="Proteomes" id="UP001165041"/>
    </source>
</evidence>
<organism evidence="2 3">
    <name type="scientific">Kitasatospora phosalacinea</name>
    <dbReference type="NCBI Taxonomy" id="2065"/>
    <lineage>
        <taxon>Bacteria</taxon>
        <taxon>Bacillati</taxon>
        <taxon>Actinomycetota</taxon>
        <taxon>Actinomycetes</taxon>
        <taxon>Kitasatosporales</taxon>
        <taxon>Streptomycetaceae</taxon>
        <taxon>Kitasatospora</taxon>
    </lineage>
</organism>
<comment type="caution">
    <text evidence="2">The sequence shown here is derived from an EMBL/GenBank/DDBJ whole genome shotgun (WGS) entry which is preliminary data.</text>
</comment>
<evidence type="ECO:0000256" key="1">
    <source>
        <dbReference type="SAM" id="MobiDB-lite"/>
    </source>
</evidence>
<protein>
    <submittedName>
        <fullName evidence="2">Uncharacterized protein</fullName>
    </submittedName>
</protein>